<dbReference type="GO" id="GO:0003755">
    <property type="term" value="F:peptidyl-prolyl cis-trans isomerase activity"/>
    <property type="evidence" value="ECO:0007669"/>
    <property type="project" value="UniProtKB-KW"/>
</dbReference>
<proteinExistence type="predicted"/>
<dbReference type="PROSITE" id="PS50198">
    <property type="entry name" value="PPIC_PPIASE_2"/>
    <property type="match status" value="1"/>
</dbReference>
<dbReference type="AlphaFoldDB" id="A0A833N3Z0"/>
<dbReference type="SUPFAM" id="SSF54534">
    <property type="entry name" value="FKBP-like"/>
    <property type="match status" value="1"/>
</dbReference>
<keyword evidence="5" id="KW-1185">Reference proteome</keyword>
<dbReference type="Pfam" id="PF13624">
    <property type="entry name" value="SurA_N_3"/>
    <property type="match status" value="1"/>
</dbReference>
<sequence>MKIFLTKQFNPNFGKAGLESNITMKKFIFLAFLGSTHLLNSCISSNNMNQSLETNEPIITLAPNTPFDSNTIDGILATVGDQVILFSDFQQAIQVATQGQSNVLPSGQIVGGSLTPAQANQVLDGLINQKVLQVKAVELGFDISEDELESRIQEFLKQRGLTESSLQSQLSQMGRSVDDYRSEFKNELLKQQVIGRIISPQVTVTDDEINNFYLQQTGSVKQVSTVKLRSLLLKIPENLSSNPNSFRPIQDIEKGISAGEDFTDLVKKYSMASDATETEGLLPPRSLSELPPVLREKLSNLKINQVVGPIYIGSSAFFFQYLGANFSTGSDLEKNYGNWKAKLQEIKFTERLGEYLNAERSKLRANVRPFVLAK</sequence>
<keyword evidence="2" id="KW-0413">Isomerase</keyword>
<dbReference type="InterPro" id="IPR050280">
    <property type="entry name" value="OMP_Chaperone_SurA"/>
</dbReference>
<evidence type="ECO:0000256" key="2">
    <source>
        <dbReference type="PROSITE-ProRule" id="PRU00278"/>
    </source>
</evidence>
<evidence type="ECO:0000259" key="3">
    <source>
        <dbReference type="PROSITE" id="PS50198"/>
    </source>
</evidence>
<dbReference type="PANTHER" id="PTHR47637:SF1">
    <property type="entry name" value="CHAPERONE SURA"/>
    <property type="match status" value="1"/>
</dbReference>
<dbReference type="PANTHER" id="PTHR47637">
    <property type="entry name" value="CHAPERONE SURA"/>
    <property type="match status" value="1"/>
</dbReference>
<dbReference type="EMBL" id="WFLN01000006">
    <property type="protein sequence ID" value="KAB8030859.1"/>
    <property type="molecule type" value="Genomic_DNA"/>
</dbReference>
<organism evidence="4 5">
    <name type="scientific">Fluviispira multicolorata</name>
    <dbReference type="NCBI Taxonomy" id="2654512"/>
    <lineage>
        <taxon>Bacteria</taxon>
        <taxon>Pseudomonadati</taxon>
        <taxon>Bdellovibrionota</taxon>
        <taxon>Oligoflexia</taxon>
        <taxon>Silvanigrellales</taxon>
        <taxon>Silvanigrellaceae</taxon>
        <taxon>Fluviispira</taxon>
    </lineage>
</organism>
<dbReference type="Proteomes" id="UP000442694">
    <property type="component" value="Unassembled WGS sequence"/>
</dbReference>
<dbReference type="InterPro" id="IPR000297">
    <property type="entry name" value="PPIase_PpiC"/>
</dbReference>
<feature type="domain" description="PpiC" evidence="3">
    <location>
        <begin position="223"/>
        <end position="323"/>
    </location>
</feature>
<dbReference type="Gene3D" id="3.10.50.40">
    <property type="match status" value="1"/>
</dbReference>
<dbReference type="InterPro" id="IPR027304">
    <property type="entry name" value="Trigger_fact/SurA_dom_sf"/>
</dbReference>
<comment type="caution">
    <text evidence="4">The sequence shown here is derived from an EMBL/GenBank/DDBJ whole genome shotgun (WGS) entry which is preliminary data.</text>
</comment>
<keyword evidence="1" id="KW-0732">Signal</keyword>
<dbReference type="Gene3D" id="1.10.4030.10">
    <property type="entry name" value="Porin chaperone SurA, peptide-binding domain"/>
    <property type="match status" value="1"/>
</dbReference>
<keyword evidence="2" id="KW-0697">Rotamase</keyword>
<evidence type="ECO:0000313" key="4">
    <source>
        <dbReference type="EMBL" id="KAB8030859.1"/>
    </source>
</evidence>
<name>A0A833N3Z0_9BACT</name>
<dbReference type="InterPro" id="IPR046357">
    <property type="entry name" value="PPIase_dom_sf"/>
</dbReference>
<protein>
    <recommendedName>
        <fullName evidence="3">PpiC domain-containing protein</fullName>
    </recommendedName>
</protein>
<gene>
    <name evidence="4" type="ORF">GCL57_07750</name>
</gene>
<dbReference type="SUPFAM" id="SSF109998">
    <property type="entry name" value="Triger factor/SurA peptide-binding domain-like"/>
    <property type="match status" value="1"/>
</dbReference>
<evidence type="ECO:0000256" key="1">
    <source>
        <dbReference type="ARBA" id="ARBA00022729"/>
    </source>
</evidence>
<accession>A0A833N3Z0</accession>
<dbReference type="Pfam" id="PF00639">
    <property type="entry name" value="Rotamase"/>
    <property type="match status" value="1"/>
</dbReference>
<reference evidence="4 5" key="1">
    <citation type="submission" date="2019-10" db="EMBL/GenBank/DDBJ databases">
        <title>New genus of Silvanigrellaceae.</title>
        <authorList>
            <person name="Pitt A."/>
            <person name="Hahn M.W."/>
        </authorList>
    </citation>
    <scope>NUCLEOTIDE SEQUENCE [LARGE SCALE GENOMIC DNA]</scope>
    <source>
        <strain evidence="4 5">33A1-SZDP</strain>
    </source>
</reference>
<evidence type="ECO:0000313" key="5">
    <source>
        <dbReference type="Proteomes" id="UP000442694"/>
    </source>
</evidence>